<name>F0ZV81_DICPU</name>
<reference evidence="5" key="1">
    <citation type="journal article" date="2011" name="Genome Biol.">
        <title>Comparative genomics of the social amoebae Dictyostelium discoideum and Dictyostelium purpureum.</title>
        <authorList>
            <consortium name="US DOE Joint Genome Institute (JGI-PGF)"/>
            <person name="Sucgang R."/>
            <person name="Kuo A."/>
            <person name="Tian X."/>
            <person name="Salerno W."/>
            <person name="Parikh A."/>
            <person name="Feasley C.L."/>
            <person name="Dalin E."/>
            <person name="Tu H."/>
            <person name="Huang E."/>
            <person name="Barry K."/>
            <person name="Lindquist E."/>
            <person name="Shapiro H."/>
            <person name="Bruce D."/>
            <person name="Schmutz J."/>
            <person name="Salamov A."/>
            <person name="Fey P."/>
            <person name="Gaudet P."/>
            <person name="Anjard C."/>
            <person name="Babu M.M."/>
            <person name="Basu S."/>
            <person name="Bushmanova Y."/>
            <person name="van der Wel H."/>
            <person name="Katoh-Kurasawa M."/>
            <person name="Dinh C."/>
            <person name="Coutinho P.M."/>
            <person name="Saito T."/>
            <person name="Elias M."/>
            <person name="Schaap P."/>
            <person name="Kay R.R."/>
            <person name="Henrissat B."/>
            <person name="Eichinger L."/>
            <person name="Rivero F."/>
            <person name="Putnam N.H."/>
            <person name="West C.M."/>
            <person name="Loomis W.F."/>
            <person name="Chisholm R.L."/>
            <person name="Shaulsky G."/>
            <person name="Strassmann J.E."/>
            <person name="Queller D.C."/>
            <person name="Kuspa A."/>
            <person name="Grigoriev I.V."/>
        </authorList>
    </citation>
    <scope>NUCLEOTIDE SEQUENCE [LARGE SCALE GENOMIC DNA]</scope>
    <source>
        <strain evidence="5">QSDP1</strain>
    </source>
</reference>
<organism evidence="4 5">
    <name type="scientific">Dictyostelium purpureum</name>
    <name type="common">Slime mold</name>
    <dbReference type="NCBI Taxonomy" id="5786"/>
    <lineage>
        <taxon>Eukaryota</taxon>
        <taxon>Amoebozoa</taxon>
        <taxon>Evosea</taxon>
        <taxon>Eumycetozoa</taxon>
        <taxon>Dictyostelia</taxon>
        <taxon>Dictyosteliales</taxon>
        <taxon>Dictyosteliaceae</taxon>
        <taxon>Dictyostelium</taxon>
    </lineage>
</organism>
<evidence type="ECO:0000256" key="3">
    <source>
        <dbReference type="ARBA" id="ARBA00023288"/>
    </source>
</evidence>
<dbReference type="InParanoid" id="F0ZV81"/>
<dbReference type="Pfam" id="PF00071">
    <property type="entry name" value="Ras"/>
    <property type="match status" value="1"/>
</dbReference>
<dbReference type="CDD" id="cd00154">
    <property type="entry name" value="Rab"/>
    <property type="match status" value="1"/>
</dbReference>
<dbReference type="PROSITE" id="PS51419">
    <property type="entry name" value="RAB"/>
    <property type="match status" value="1"/>
</dbReference>
<accession>F0ZV81</accession>
<dbReference type="STRING" id="5786.F0ZV81"/>
<dbReference type="RefSeq" id="XP_003291320.1">
    <property type="nucleotide sequence ID" value="XM_003291272.1"/>
</dbReference>
<dbReference type="eggNOG" id="KOG0079">
    <property type="taxonomic scope" value="Eukaryota"/>
</dbReference>
<dbReference type="Proteomes" id="UP000001064">
    <property type="component" value="Unassembled WGS sequence"/>
</dbReference>
<proteinExistence type="predicted"/>
<dbReference type="NCBIfam" id="TIGR00231">
    <property type="entry name" value="small_GTP"/>
    <property type="match status" value="1"/>
</dbReference>
<keyword evidence="3" id="KW-0449">Lipoprotein</keyword>
<dbReference type="GO" id="GO:0016192">
    <property type="term" value="P:vesicle-mediated transport"/>
    <property type="evidence" value="ECO:0000318"/>
    <property type="project" value="GO_Central"/>
</dbReference>
<dbReference type="GO" id="GO:0005525">
    <property type="term" value="F:GTP binding"/>
    <property type="evidence" value="ECO:0000318"/>
    <property type="project" value="GO_Central"/>
</dbReference>
<dbReference type="OrthoDB" id="265044at2759"/>
<dbReference type="InterPro" id="IPR027417">
    <property type="entry name" value="P-loop_NTPase"/>
</dbReference>
<gene>
    <name evidence="4" type="ORF">DICPUDRAFT_38803</name>
</gene>
<dbReference type="PANTHER" id="PTHR47977">
    <property type="entry name" value="RAS-RELATED PROTEIN RAB"/>
    <property type="match status" value="1"/>
</dbReference>
<dbReference type="SUPFAM" id="SSF52540">
    <property type="entry name" value="P-loop containing nucleoside triphosphate hydrolases"/>
    <property type="match status" value="1"/>
</dbReference>
<dbReference type="KEGG" id="dpp:DICPUDRAFT_38803"/>
<sequence>MGQIRDYDHLFKVLIIGDSEVGKTSFSDYYCTGIFSKEYNPTQDLTYEFKESVVINGKIISIKLFDLPNLLTSREFSRTGSSWTPHRIMVMYDVNNLESFQNVKFYLSEIRRHACEDVYIMIVGSKIDISETNNPKFFGDNIRKVTFEDGANLAITYNIDFNECSTKYNINIDQIMIKFIDKINEIFFENEEKEMKLSDLELKKKVCNIN</sequence>
<evidence type="ECO:0000313" key="5">
    <source>
        <dbReference type="Proteomes" id="UP000001064"/>
    </source>
</evidence>
<dbReference type="InterPro" id="IPR050227">
    <property type="entry name" value="Rab"/>
</dbReference>
<dbReference type="PRINTS" id="PR00449">
    <property type="entry name" value="RASTRNSFRMNG"/>
</dbReference>
<keyword evidence="2" id="KW-0342">GTP-binding</keyword>
<dbReference type="Gene3D" id="3.40.50.300">
    <property type="entry name" value="P-loop containing nucleotide triphosphate hydrolases"/>
    <property type="match status" value="1"/>
</dbReference>
<dbReference type="InterPro" id="IPR005225">
    <property type="entry name" value="Small_GTP-bd"/>
</dbReference>
<dbReference type="FunFam" id="3.40.50.300:FF:001808">
    <property type="entry name" value="Rab GTPase"/>
    <property type="match status" value="1"/>
</dbReference>
<dbReference type="SMART" id="SM00173">
    <property type="entry name" value="RAS"/>
    <property type="match status" value="1"/>
</dbReference>
<dbReference type="EMBL" id="GL871209">
    <property type="protein sequence ID" value="EGC32148.1"/>
    <property type="molecule type" value="Genomic_DNA"/>
</dbReference>
<keyword evidence="5" id="KW-1185">Reference proteome</keyword>
<dbReference type="AlphaFoldDB" id="F0ZV81"/>
<dbReference type="SMART" id="SM00174">
    <property type="entry name" value="RHO"/>
    <property type="match status" value="1"/>
</dbReference>
<evidence type="ECO:0000256" key="2">
    <source>
        <dbReference type="ARBA" id="ARBA00023134"/>
    </source>
</evidence>
<dbReference type="GO" id="GO:0003924">
    <property type="term" value="F:GTPase activity"/>
    <property type="evidence" value="ECO:0000318"/>
    <property type="project" value="GO_Central"/>
</dbReference>
<evidence type="ECO:0000256" key="1">
    <source>
        <dbReference type="ARBA" id="ARBA00022741"/>
    </source>
</evidence>
<dbReference type="GeneID" id="10507511"/>
<dbReference type="SMART" id="SM00175">
    <property type="entry name" value="RAB"/>
    <property type="match status" value="1"/>
</dbReference>
<evidence type="ECO:0000313" key="4">
    <source>
        <dbReference type="EMBL" id="EGC32148.1"/>
    </source>
</evidence>
<protein>
    <submittedName>
        <fullName evidence="4">Uncharacterized protein</fullName>
    </submittedName>
</protein>
<keyword evidence="1" id="KW-0547">Nucleotide-binding</keyword>
<dbReference type="PROSITE" id="PS51421">
    <property type="entry name" value="RAS"/>
    <property type="match status" value="1"/>
</dbReference>
<dbReference type="InterPro" id="IPR001806">
    <property type="entry name" value="Small_GTPase"/>
</dbReference>
<dbReference type="VEuPathDB" id="AmoebaDB:DICPUDRAFT_38803"/>